<keyword evidence="1" id="KW-1185">Reference proteome</keyword>
<dbReference type="AlphaFoldDB" id="A0A0M3HFK8"/>
<reference evidence="2" key="1">
    <citation type="submission" date="2017-02" db="UniProtKB">
        <authorList>
            <consortium name="WormBaseParasite"/>
        </authorList>
    </citation>
    <scope>IDENTIFICATION</scope>
</reference>
<dbReference type="WBParaSite" id="ALUE_0000030301-mRNA-1">
    <property type="protein sequence ID" value="ALUE_0000030301-mRNA-1"/>
    <property type="gene ID" value="ALUE_0000030301"/>
</dbReference>
<proteinExistence type="predicted"/>
<dbReference type="Proteomes" id="UP000036681">
    <property type="component" value="Unplaced"/>
</dbReference>
<organism evidence="1 2">
    <name type="scientific">Ascaris lumbricoides</name>
    <name type="common">Giant roundworm</name>
    <dbReference type="NCBI Taxonomy" id="6252"/>
    <lineage>
        <taxon>Eukaryota</taxon>
        <taxon>Metazoa</taxon>
        <taxon>Ecdysozoa</taxon>
        <taxon>Nematoda</taxon>
        <taxon>Chromadorea</taxon>
        <taxon>Rhabditida</taxon>
        <taxon>Spirurina</taxon>
        <taxon>Ascaridomorpha</taxon>
        <taxon>Ascaridoidea</taxon>
        <taxon>Ascarididae</taxon>
        <taxon>Ascaris</taxon>
    </lineage>
</organism>
<evidence type="ECO:0000313" key="1">
    <source>
        <dbReference type="Proteomes" id="UP000036681"/>
    </source>
</evidence>
<protein>
    <submittedName>
        <fullName evidence="2">Secreted protein</fullName>
    </submittedName>
</protein>
<name>A0A0M3HFK8_ASCLU</name>
<accession>A0A0M3HFK8</accession>
<sequence>MNGLDARSVVRCVNIAIVLLHKRSGGCTSVVLFVVDQCRYGCIYLGQFISCKAVCAVRSEVLCTFLTVKINLLTAISFSELYQQKICTRQVG</sequence>
<evidence type="ECO:0000313" key="2">
    <source>
        <dbReference type="WBParaSite" id="ALUE_0000030301-mRNA-1"/>
    </source>
</evidence>